<sequence>GMGLIIVAGATLALLPLLSGLIGIDLPPVLDVRSMLVAGAIGLVTALIFSWVPLLQARAVRPALLFRAGSSSAMEGLAWRAMLQLGFAAPLLAGFAMLFGLTLLIANDLVLVAIYFAGTLVAFALLRLAAALLRLSLIRVPAPRQRMLRQAISAIIRPGAPTTTVLVSMGMGLSLLLLIVTTQSNINDQIATEVGAEAPDFVLLDMDRNELAALEAFVAGTEQIEALTTTPMLRGVITELNGNPAPSSDDVPRDVADMFRGDTALTWSATVPPGTVIDEGEWWVENYAGDPQVSLSTEMRDALNLELGDTVTLSIAGRPLTLTIASFRAIDWRSPEFNFRIIASPGLIESAPQSYFGTIKTLPGAAPAIEAGLIADLPQLTFVPVGDALARVQSVFDGLISAIALVSGTAVIAGVLVLAGALSVGRQQREADAVVMKVLGARRGFVIMAFLIEYALLGAIAAILAGLIALFGAWSASTFLLEIGFAVQPLQLGLLAAGIILVTTATGAATTWSAMSARPADLLREEG</sequence>
<gene>
    <name evidence="8" type="ORF">GO014_13290</name>
</gene>
<dbReference type="PANTHER" id="PTHR30287">
    <property type="entry name" value="MEMBRANE COMPONENT OF PREDICTED ABC SUPERFAMILY METABOLITE UPTAKE TRANSPORTER"/>
    <property type="match status" value="1"/>
</dbReference>
<dbReference type="RefSeq" id="WP_157290814.1">
    <property type="nucleotide sequence ID" value="NZ_WQRF01000003.1"/>
</dbReference>
<feature type="transmembrane region" description="Helical" evidence="6">
    <location>
        <begin position="494"/>
        <end position="515"/>
    </location>
</feature>
<dbReference type="GO" id="GO:0005886">
    <property type="term" value="C:plasma membrane"/>
    <property type="evidence" value="ECO:0007669"/>
    <property type="project" value="UniProtKB-SubCell"/>
</dbReference>
<evidence type="ECO:0000259" key="7">
    <source>
        <dbReference type="Pfam" id="PF02687"/>
    </source>
</evidence>
<dbReference type="EMBL" id="WQRF01000003">
    <property type="protein sequence ID" value="MVS99999.1"/>
    <property type="molecule type" value="Genomic_DNA"/>
</dbReference>
<dbReference type="AlphaFoldDB" id="A0A7X3FSJ1"/>
<evidence type="ECO:0000313" key="8">
    <source>
        <dbReference type="EMBL" id="MVS99999.1"/>
    </source>
</evidence>
<evidence type="ECO:0000256" key="3">
    <source>
        <dbReference type="ARBA" id="ARBA00022692"/>
    </source>
</evidence>
<keyword evidence="9" id="KW-1185">Reference proteome</keyword>
<evidence type="ECO:0000313" key="9">
    <source>
        <dbReference type="Proteomes" id="UP000438106"/>
    </source>
</evidence>
<dbReference type="PANTHER" id="PTHR30287:SF1">
    <property type="entry name" value="INNER MEMBRANE PROTEIN"/>
    <property type="match status" value="1"/>
</dbReference>
<dbReference type="Pfam" id="PF02687">
    <property type="entry name" value="FtsX"/>
    <property type="match status" value="1"/>
</dbReference>
<name>A0A7X3FSJ1_9HYPH</name>
<protein>
    <submittedName>
        <fullName evidence="8">FtsX-like permease family protein</fullName>
    </submittedName>
</protein>
<keyword evidence="2" id="KW-1003">Cell membrane</keyword>
<proteinExistence type="predicted"/>
<dbReference type="InterPro" id="IPR003838">
    <property type="entry name" value="ABC3_permease_C"/>
</dbReference>
<feature type="transmembrane region" description="Helical" evidence="6">
    <location>
        <begin position="445"/>
        <end position="474"/>
    </location>
</feature>
<evidence type="ECO:0000256" key="6">
    <source>
        <dbReference type="SAM" id="Phobius"/>
    </source>
</evidence>
<comment type="subcellular location">
    <subcellularLocation>
        <location evidence="1">Cell membrane</location>
        <topology evidence="1">Multi-pass membrane protein</topology>
    </subcellularLocation>
</comment>
<evidence type="ECO:0000256" key="2">
    <source>
        <dbReference type="ARBA" id="ARBA00022475"/>
    </source>
</evidence>
<dbReference type="InterPro" id="IPR038766">
    <property type="entry name" value="Membrane_comp_ABC_pdt"/>
</dbReference>
<dbReference type="Proteomes" id="UP000438106">
    <property type="component" value="Unassembled WGS sequence"/>
</dbReference>
<evidence type="ECO:0000256" key="5">
    <source>
        <dbReference type="ARBA" id="ARBA00023136"/>
    </source>
</evidence>
<evidence type="ECO:0000256" key="4">
    <source>
        <dbReference type="ARBA" id="ARBA00022989"/>
    </source>
</evidence>
<reference evidence="8 9" key="1">
    <citation type="submission" date="2019-12" db="EMBL/GenBank/DDBJ databases">
        <title>Devosia maris sp. nov., isolated from the deep seawater.</title>
        <authorList>
            <person name="Liu Y."/>
        </authorList>
    </citation>
    <scope>NUCLEOTIDE SEQUENCE [LARGE SCALE GENOMIC DNA]</scope>
    <source>
        <strain evidence="8 9">L53-10-65</strain>
    </source>
</reference>
<feature type="transmembrane region" description="Helical" evidence="6">
    <location>
        <begin position="77"/>
        <end position="106"/>
    </location>
</feature>
<organism evidence="8 9">
    <name type="scientific">Devosia marina</name>
    <dbReference type="NCBI Taxonomy" id="2683198"/>
    <lineage>
        <taxon>Bacteria</taxon>
        <taxon>Pseudomonadati</taxon>
        <taxon>Pseudomonadota</taxon>
        <taxon>Alphaproteobacteria</taxon>
        <taxon>Hyphomicrobiales</taxon>
        <taxon>Devosiaceae</taxon>
        <taxon>Devosia</taxon>
    </lineage>
</organism>
<keyword evidence="4 6" id="KW-1133">Transmembrane helix</keyword>
<feature type="transmembrane region" description="Helical" evidence="6">
    <location>
        <begin position="399"/>
        <end position="424"/>
    </location>
</feature>
<feature type="transmembrane region" description="Helical" evidence="6">
    <location>
        <begin position="154"/>
        <end position="180"/>
    </location>
</feature>
<keyword evidence="5 6" id="KW-0472">Membrane</keyword>
<feature type="transmembrane region" description="Helical" evidence="6">
    <location>
        <begin position="36"/>
        <end position="56"/>
    </location>
</feature>
<evidence type="ECO:0000256" key="1">
    <source>
        <dbReference type="ARBA" id="ARBA00004651"/>
    </source>
</evidence>
<keyword evidence="3 6" id="KW-0812">Transmembrane</keyword>
<feature type="domain" description="ABC3 transporter permease C-terminal" evidence="7">
    <location>
        <begin position="406"/>
        <end position="517"/>
    </location>
</feature>
<feature type="transmembrane region" description="Helical" evidence="6">
    <location>
        <begin position="112"/>
        <end position="133"/>
    </location>
</feature>
<feature type="non-terminal residue" evidence="8">
    <location>
        <position position="1"/>
    </location>
</feature>
<comment type="caution">
    <text evidence="8">The sequence shown here is derived from an EMBL/GenBank/DDBJ whole genome shotgun (WGS) entry which is preliminary data.</text>
</comment>
<accession>A0A7X3FSJ1</accession>